<comment type="similarity">
    <text evidence="2">Belongs to the apicomplexan parasites AMA1 family.</text>
</comment>
<dbReference type="OMA" id="WGSAYAR"/>
<evidence type="ECO:0000256" key="2">
    <source>
        <dbReference type="ARBA" id="ARBA00007098"/>
    </source>
</evidence>
<reference evidence="10" key="1">
    <citation type="submission" date="2011-02" db="EMBL/GenBank/DDBJ databases">
        <authorList>
            <person name="Aslett M."/>
        </authorList>
    </citation>
    <scope>NUCLEOTIDE SEQUENCE</scope>
    <source>
        <strain evidence="10">Liverpool</strain>
    </source>
</reference>
<dbReference type="eggNOG" id="ENOG502SRUQ">
    <property type="taxonomic scope" value="Eukaryota"/>
</dbReference>
<dbReference type="RefSeq" id="XP_003886059.1">
    <property type="nucleotide sequence ID" value="XM_003886010.1"/>
</dbReference>
<feature type="chain" id="PRO_5007655355" evidence="9">
    <location>
        <begin position="30"/>
        <end position="552"/>
    </location>
</feature>
<evidence type="ECO:0000313" key="12">
    <source>
        <dbReference type="Proteomes" id="UP000007494"/>
    </source>
</evidence>
<proteinExistence type="inferred from homology"/>
<dbReference type="AlphaFoldDB" id="F0VQN6"/>
<dbReference type="InParanoid" id="F0VQN6"/>
<feature type="transmembrane region" description="Helical" evidence="8">
    <location>
        <begin position="467"/>
        <end position="490"/>
    </location>
</feature>
<dbReference type="PRINTS" id="PR01361">
    <property type="entry name" value="MEROZOITESA"/>
</dbReference>
<evidence type="ECO:0000256" key="7">
    <source>
        <dbReference type="ARBA" id="ARBA00023180"/>
    </source>
</evidence>
<keyword evidence="5 8" id="KW-1133">Transmembrane helix</keyword>
<keyword evidence="4 9" id="KW-0732">Signal</keyword>
<organism evidence="10 12">
    <name type="scientific">Neospora caninum (strain Liverpool)</name>
    <dbReference type="NCBI Taxonomy" id="572307"/>
    <lineage>
        <taxon>Eukaryota</taxon>
        <taxon>Sar</taxon>
        <taxon>Alveolata</taxon>
        <taxon>Apicomplexa</taxon>
        <taxon>Conoidasida</taxon>
        <taxon>Coccidia</taxon>
        <taxon>Eucoccidiorida</taxon>
        <taxon>Eimeriorina</taxon>
        <taxon>Sarcocystidae</taxon>
        <taxon>Neospora</taxon>
    </lineage>
</organism>
<name>F0VQN6_NEOCL</name>
<dbReference type="EMBL" id="LN714487">
    <property type="protein sequence ID" value="CEL70780.1"/>
    <property type="molecule type" value="Genomic_DNA"/>
</dbReference>
<gene>
    <name evidence="11" type="ORF">BN1204_064590</name>
    <name evidence="10" type="ORF">NCLIV_064590</name>
</gene>
<evidence type="ECO:0000256" key="3">
    <source>
        <dbReference type="ARBA" id="ARBA00022692"/>
    </source>
</evidence>
<reference evidence="10" key="2">
    <citation type="submission" date="2011-03" db="EMBL/GenBank/DDBJ databases">
        <title>Comparative genomics and transcriptomics of Neospora caninum and Toxoplasma gondii.</title>
        <authorList>
            <person name="Reid A.J."/>
            <person name="Sohal A."/>
            <person name="Harris D."/>
            <person name="Quail M."/>
            <person name="Sanders M."/>
            <person name="Berriman M."/>
            <person name="Wastling J.M."/>
            <person name="Pain A."/>
        </authorList>
    </citation>
    <scope>NUCLEOTIDE SEQUENCE</scope>
    <source>
        <strain evidence="10">Liverpool</strain>
    </source>
</reference>
<evidence type="ECO:0000313" key="10">
    <source>
        <dbReference type="EMBL" id="CBZ56033.1"/>
    </source>
</evidence>
<keyword evidence="6 8" id="KW-0472">Membrane</keyword>
<feature type="signal peptide" evidence="9">
    <location>
        <begin position="1"/>
        <end position="29"/>
    </location>
</feature>
<dbReference type="InterPro" id="IPR003298">
    <property type="entry name" value="Apmem_Ag1"/>
</dbReference>
<dbReference type="GeneID" id="13445256"/>
<dbReference type="OrthoDB" id="345315at2759"/>
<reference evidence="11" key="4">
    <citation type="journal article" date="2015" name="PLoS ONE">
        <title>Comprehensive Evaluation of Toxoplasma gondii VEG and Neospora caninum LIV Genomes with Tachyzoite Stage Transcriptome and Proteome Defines Novel Transcript Features.</title>
        <authorList>
            <person name="Ramaprasad A."/>
            <person name="Mourier T."/>
            <person name="Naeem R."/>
            <person name="Malas T.B."/>
            <person name="Moussa E."/>
            <person name="Panigrahi A."/>
            <person name="Vermont S.J."/>
            <person name="Otto T.D."/>
            <person name="Wastling J."/>
            <person name="Pain A."/>
        </authorList>
    </citation>
    <scope>NUCLEOTIDE SEQUENCE</scope>
    <source>
        <strain evidence="11">Liverpool</strain>
    </source>
</reference>
<evidence type="ECO:0000256" key="4">
    <source>
        <dbReference type="ARBA" id="ARBA00022729"/>
    </source>
</evidence>
<comment type="subcellular location">
    <subcellularLocation>
        <location evidence="1">Membrane</location>
        <topology evidence="1">Single-pass type I membrane protein</topology>
    </subcellularLocation>
</comment>
<sequence>MAAIVSLLSWRTLRPVVLVLLAHSCSSDALNVDRLPRPSRLALAETAATPEINPWAGLLEKYNVPLVHGSGVYVDLGNTKRLHGKNYREPGGLCPNFGKYIETHQPTRNAEIWPNNFLKPVPYAKSAQDTKPLGGGFAMPMTVISPKSLDELKYHAQTFDKKPDASDYAKKFVKDIKDDLGYCIWWARMTSVHDSDAAAVNMSKEDYYRYAFAYDAKNSTCHIMYLNMQEMTGAGTYCKNGDSGPDLSWYCFNPKKSVDSGLVWGSAYARLDHATACPEHGLKNVHWGQWNGVSCQRMAVRKRISVSDAAECATQLFANSPSDNPTKYVGDEGRGLDKIYKDFVAVLFPAGAGGSDQPHSRGAGVNWANFYKAGNTCEMYDGVPDCLTSAPGQYAFVSLADPDPNNAQLPPCTQDSDGISIPSNSCTCAAGSLSGTTAGAKCEDGKWIDSSVPCTCEPDEEDDSVNVWLIAGPCIAAAVLLLGGAAYWIARRKKEEPEVGKPNIVDETREHAVRARQNQADLLQEAEPSFWGEAASQPTNVILEPGAIDRDF</sequence>
<accession>F0VQN6</accession>
<evidence type="ECO:0000256" key="9">
    <source>
        <dbReference type="SAM" id="SignalP"/>
    </source>
</evidence>
<evidence type="ECO:0000256" key="6">
    <source>
        <dbReference type="ARBA" id="ARBA00023136"/>
    </source>
</evidence>
<evidence type="ECO:0000313" key="11">
    <source>
        <dbReference type="EMBL" id="CEL70780.1"/>
    </source>
</evidence>
<evidence type="ECO:0000256" key="8">
    <source>
        <dbReference type="SAM" id="Phobius"/>
    </source>
</evidence>
<protein>
    <submittedName>
        <fullName evidence="11">Apical membrane antigen, putative</fullName>
    </submittedName>
</protein>
<dbReference type="Gene3D" id="3.50.4.10">
    <property type="entry name" value="Hepatocyte Growth Factor"/>
    <property type="match status" value="2"/>
</dbReference>
<reference evidence="12" key="3">
    <citation type="journal article" date="2012" name="PLoS Pathog.">
        <title>Comparative genomics of the apicomplexan parasites Toxoplasma gondii and Neospora caninum: Coccidia differing in host range and transmission strategy.</title>
        <authorList>
            <person name="Reid A.J."/>
            <person name="Vermont S.J."/>
            <person name="Cotton J.A."/>
            <person name="Harris D."/>
            <person name="Hill-Cawthorne G.A."/>
            <person name="Konen-Waisman S."/>
            <person name="Latham S.M."/>
            <person name="Mourier T."/>
            <person name="Norton R."/>
            <person name="Quail M.A."/>
            <person name="Sanders M."/>
            <person name="Shanmugam D."/>
            <person name="Sohal A."/>
            <person name="Wasmuth J.D."/>
            <person name="Brunk B."/>
            <person name="Grigg M.E."/>
            <person name="Howard J.C."/>
            <person name="Parkinson J."/>
            <person name="Roos D.S."/>
            <person name="Trees A.J."/>
            <person name="Berriman M."/>
            <person name="Pain A."/>
            <person name="Wastling J.M."/>
        </authorList>
    </citation>
    <scope>NUCLEOTIDE SEQUENCE [LARGE SCALE GENOMIC DNA]</scope>
    <source>
        <strain evidence="12">Liverpool</strain>
    </source>
</reference>
<keyword evidence="3 8" id="KW-0812">Transmembrane</keyword>
<keyword evidence="12" id="KW-1185">Reference proteome</keyword>
<dbReference type="Proteomes" id="UP000007494">
    <property type="component" value="Chromosome XII"/>
</dbReference>
<dbReference type="SMART" id="SM00815">
    <property type="entry name" value="AMA-1"/>
    <property type="match status" value="1"/>
</dbReference>
<keyword evidence="7" id="KW-0325">Glycoprotein</keyword>
<evidence type="ECO:0000256" key="1">
    <source>
        <dbReference type="ARBA" id="ARBA00004479"/>
    </source>
</evidence>
<dbReference type="GO" id="GO:0016020">
    <property type="term" value="C:membrane"/>
    <property type="evidence" value="ECO:0007669"/>
    <property type="project" value="UniProtKB-SubCell"/>
</dbReference>
<dbReference type="EMBL" id="FR823393">
    <property type="protein sequence ID" value="CBZ56033.1"/>
    <property type="molecule type" value="Genomic_DNA"/>
</dbReference>
<dbReference type="VEuPathDB" id="ToxoDB:NCLIV_064590"/>
<evidence type="ECO:0000256" key="5">
    <source>
        <dbReference type="ARBA" id="ARBA00022989"/>
    </source>
</evidence>
<dbReference type="Pfam" id="PF02430">
    <property type="entry name" value="AMA-1"/>
    <property type="match status" value="1"/>
</dbReference>